<evidence type="ECO:0000256" key="5">
    <source>
        <dbReference type="ARBA" id="ARBA00022989"/>
    </source>
</evidence>
<keyword evidence="10" id="KW-1185">Reference proteome</keyword>
<keyword evidence="3" id="KW-1003">Cell membrane</keyword>
<feature type="transmembrane region" description="Helical" evidence="7">
    <location>
        <begin position="395"/>
        <end position="413"/>
    </location>
</feature>
<evidence type="ECO:0000256" key="6">
    <source>
        <dbReference type="ARBA" id="ARBA00023136"/>
    </source>
</evidence>
<accession>A0A841U5T2</accession>
<dbReference type="PROSITE" id="PS50850">
    <property type="entry name" value="MFS"/>
    <property type="match status" value="1"/>
</dbReference>
<feature type="transmembrane region" description="Helical" evidence="7">
    <location>
        <begin position="195"/>
        <end position="214"/>
    </location>
</feature>
<feature type="transmembrane region" description="Helical" evidence="7">
    <location>
        <begin position="330"/>
        <end position="348"/>
    </location>
</feature>
<feature type="domain" description="Major facilitator superfamily (MFS) profile" evidence="8">
    <location>
        <begin position="11"/>
        <end position="494"/>
    </location>
</feature>
<reference evidence="9 10" key="1">
    <citation type="submission" date="2020-08" db="EMBL/GenBank/DDBJ databases">
        <title>Cohnella phylogeny.</title>
        <authorList>
            <person name="Dunlap C."/>
        </authorList>
    </citation>
    <scope>NUCLEOTIDE SEQUENCE [LARGE SCALE GENOMIC DNA]</scope>
    <source>
        <strain evidence="9 10">DSM 25239</strain>
    </source>
</reference>
<name>A0A841U5T2_9BACL</name>
<dbReference type="Gene3D" id="1.20.1250.20">
    <property type="entry name" value="MFS general substrate transporter like domains"/>
    <property type="match status" value="1"/>
</dbReference>
<dbReference type="GO" id="GO:0022857">
    <property type="term" value="F:transmembrane transporter activity"/>
    <property type="evidence" value="ECO:0007669"/>
    <property type="project" value="InterPro"/>
</dbReference>
<organism evidence="9 10">
    <name type="scientific">Cohnella xylanilytica</name>
    <dbReference type="NCBI Taxonomy" id="557555"/>
    <lineage>
        <taxon>Bacteria</taxon>
        <taxon>Bacillati</taxon>
        <taxon>Bacillota</taxon>
        <taxon>Bacilli</taxon>
        <taxon>Bacillales</taxon>
        <taxon>Paenibacillaceae</taxon>
        <taxon>Cohnella</taxon>
    </lineage>
</organism>
<evidence type="ECO:0000313" key="10">
    <source>
        <dbReference type="Proteomes" id="UP000553776"/>
    </source>
</evidence>
<dbReference type="InterPro" id="IPR004638">
    <property type="entry name" value="EmrB-like"/>
</dbReference>
<evidence type="ECO:0000256" key="7">
    <source>
        <dbReference type="SAM" id="Phobius"/>
    </source>
</evidence>
<dbReference type="InterPro" id="IPR036259">
    <property type="entry name" value="MFS_trans_sf"/>
</dbReference>
<dbReference type="PANTHER" id="PTHR23501">
    <property type="entry name" value="MAJOR FACILITATOR SUPERFAMILY"/>
    <property type="match status" value="1"/>
</dbReference>
<evidence type="ECO:0000313" key="9">
    <source>
        <dbReference type="EMBL" id="MBB6693411.1"/>
    </source>
</evidence>
<dbReference type="InterPro" id="IPR020846">
    <property type="entry name" value="MFS_dom"/>
</dbReference>
<dbReference type="CDD" id="cd17502">
    <property type="entry name" value="MFS_Azr1_MDR_like"/>
    <property type="match status" value="1"/>
</dbReference>
<dbReference type="RefSeq" id="WP_185137393.1">
    <property type="nucleotide sequence ID" value="NZ_JACJVR010000072.1"/>
</dbReference>
<dbReference type="EMBL" id="JACJVR010000072">
    <property type="protein sequence ID" value="MBB6693411.1"/>
    <property type="molecule type" value="Genomic_DNA"/>
</dbReference>
<keyword evidence="5 7" id="KW-1133">Transmembrane helix</keyword>
<dbReference type="PANTHER" id="PTHR23501:SF170">
    <property type="entry name" value="MULTIDRUG RESISTANCE PROTEIN 3"/>
    <property type="match status" value="1"/>
</dbReference>
<dbReference type="SUPFAM" id="SSF103473">
    <property type="entry name" value="MFS general substrate transporter"/>
    <property type="match status" value="1"/>
</dbReference>
<feature type="transmembrane region" description="Helical" evidence="7">
    <location>
        <begin position="266"/>
        <end position="289"/>
    </location>
</feature>
<dbReference type="InterPro" id="IPR011701">
    <property type="entry name" value="MFS"/>
</dbReference>
<comment type="caution">
    <text evidence="9">The sequence shown here is derived from an EMBL/GenBank/DDBJ whole genome shotgun (WGS) entry which is preliminary data.</text>
</comment>
<evidence type="ECO:0000256" key="4">
    <source>
        <dbReference type="ARBA" id="ARBA00022692"/>
    </source>
</evidence>
<evidence type="ECO:0000256" key="3">
    <source>
        <dbReference type="ARBA" id="ARBA00022475"/>
    </source>
</evidence>
<feature type="transmembrane region" description="Helical" evidence="7">
    <location>
        <begin position="162"/>
        <end position="183"/>
    </location>
</feature>
<dbReference type="Gene3D" id="1.20.1720.10">
    <property type="entry name" value="Multidrug resistance protein D"/>
    <property type="match status" value="1"/>
</dbReference>
<dbReference type="PRINTS" id="PR01036">
    <property type="entry name" value="TCRTETB"/>
</dbReference>
<gene>
    <name evidence="9" type="ORF">H7B90_18640</name>
</gene>
<feature type="transmembrane region" description="Helical" evidence="7">
    <location>
        <begin position="47"/>
        <end position="64"/>
    </location>
</feature>
<comment type="subcellular location">
    <subcellularLocation>
        <location evidence="1">Cell membrane</location>
        <topology evidence="1">Multi-pass membrane protein</topology>
    </subcellularLocation>
</comment>
<dbReference type="Proteomes" id="UP000553776">
    <property type="component" value="Unassembled WGS sequence"/>
</dbReference>
<dbReference type="GO" id="GO:0005886">
    <property type="term" value="C:plasma membrane"/>
    <property type="evidence" value="ECO:0007669"/>
    <property type="project" value="UniProtKB-SubCell"/>
</dbReference>
<feature type="transmembrane region" description="Helical" evidence="7">
    <location>
        <begin position="360"/>
        <end position="383"/>
    </location>
</feature>
<keyword evidence="2" id="KW-0813">Transport</keyword>
<keyword evidence="4 7" id="KW-0812">Transmembrane</keyword>
<evidence type="ECO:0000259" key="8">
    <source>
        <dbReference type="PROSITE" id="PS50850"/>
    </source>
</evidence>
<feature type="transmembrane region" description="Helical" evidence="7">
    <location>
        <begin position="137"/>
        <end position="156"/>
    </location>
</feature>
<feature type="transmembrane region" description="Helical" evidence="7">
    <location>
        <begin position="301"/>
        <end position="323"/>
    </location>
</feature>
<dbReference type="AlphaFoldDB" id="A0A841U5T2"/>
<protein>
    <submittedName>
        <fullName evidence="9">MFS transporter</fullName>
    </submittedName>
</protein>
<evidence type="ECO:0000256" key="1">
    <source>
        <dbReference type="ARBA" id="ARBA00004651"/>
    </source>
</evidence>
<feature type="transmembrane region" description="Helical" evidence="7">
    <location>
        <begin position="226"/>
        <end position="245"/>
    </location>
</feature>
<dbReference type="NCBIfam" id="TIGR00711">
    <property type="entry name" value="efflux_EmrB"/>
    <property type="match status" value="1"/>
</dbReference>
<feature type="transmembrane region" description="Helical" evidence="7">
    <location>
        <begin position="472"/>
        <end position="491"/>
    </location>
</feature>
<proteinExistence type="predicted"/>
<evidence type="ECO:0000256" key="2">
    <source>
        <dbReference type="ARBA" id="ARBA00022448"/>
    </source>
</evidence>
<dbReference type="Pfam" id="PF07690">
    <property type="entry name" value="MFS_1"/>
    <property type="match status" value="1"/>
</dbReference>
<dbReference type="FunFam" id="1.20.1720.10:FF:000004">
    <property type="entry name" value="EmrB/QacA family drug resistance transporter"/>
    <property type="match status" value="1"/>
</dbReference>
<feature type="transmembrane region" description="Helical" evidence="7">
    <location>
        <begin position="76"/>
        <end position="98"/>
    </location>
</feature>
<keyword evidence="6 7" id="KW-0472">Membrane</keyword>
<feature type="transmembrane region" description="Helical" evidence="7">
    <location>
        <begin position="104"/>
        <end position="125"/>
    </location>
</feature>
<sequence length="516" mass="55291">MATRQNRFGFILAGLLLGIFVAAIDNTIVATAMGTIVSDLGGLDKFVWVTSAYLVTEMAGMPIFGKLSDMYGRKRFFVLGIFLFLLGSVLCGTATNIVELSIYRAIQGVGGGALVPIAFTILFDVIPMEKRGSMSGIFGAVFGTSSLFGPLLGAYIVDHIDWRWIFYINLPLGLIALFFILFCYKESVEHSKQRIDWWGAATLVGAVVCLMFSLELGGQEYAWDSAPILSLFAAAAVLFVLFLYVETKAQEPIISYSMFRRRLFAASTVAGMFYGAGFITFAMYIPIFVQGVNGGSATNSGLILLPMTLGSVAAAQIGGFLATKMPYRNIMILSAIVFTLGTFLLSTLTPDTATWELTLYMIVAGLGVGFSFSVLGMASMHGFDARQRGSASSTMSFVRSLGMTVGLTIFGILQRNELSSKLAGAFGGASGAPGGESFGNIRESLSSEKRAAIPKDILDRIIDAMSSSITTMFLWALVPAVLALVAVLYMGKERLQLPPKGAKKQPGGRPEYGGGH</sequence>